<keyword evidence="13" id="KW-0496">Mitochondrion</keyword>
<evidence type="ECO:0000313" key="13">
    <source>
        <dbReference type="EMBL" id="WXG26338.1"/>
    </source>
</evidence>
<organism evidence="13">
    <name type="scientific">Amblyseiulella paraheveae</name>
    <dbReference type="NCBI Taxonomy" id="3049516"/>
    <lineage>
        <taxon>Eukaryota</taxon>
        <taxon>Metazoa</taxon>
        <taxon>Ecdysozoa</taxon>
        <taxon>Arthropoda</taxon>
        <taxon>Chelicerata</taxon>
        <taxon>Arachnida</taxon>
        <taxon>Acari</taxon>
        <taxon>Parasitiformes</taxon>
        <taxon>Mesostigmata</taxon>
        <taxon>Gamasina</taxon>
        <taxon>Phytoseioidea</taxon>
        <taxon>Phytoseiidae</taxon>
        <taxon>Amblyseiinae</taxon>
        <taxon>Amblyseiulella</taxon>
    </lineage>
</organism>
<feature type="transmembrane region" description="Helical" evidence="12">
    <location>
        <begin position="131"/>
        <end position="150"/>
    </location>
</feature>
<feature type="transmembrane region" description="Helical" evidence="12">
    <location>
        <begin position="181"/>
        <end position="210"/>
    </location>
</feature>
<evidence type="ECO:0000256" key="1">
    <source>
        <dbReference type="ARBA" id="ARBA00004141"/>
    </source>
</evidence>
<dbReference type="AlphaFoldDB" id="A0AAU6PBR4"/>
<evidence type="ECO:0000256" key="10">
    <source>
        <dbReference type="ARBA" id="ARBA00023310"/>
    </source>
</evidence>
<feature type="transmembrane region" description="Helical" evidence="12">
    <location>
        <begin position="156"/>
        <end position="174"/>
    </location>
</feature>
<name>A0AAU6PBR4_9ACAR</name>
<keyword evidence="8" id="KW-0406">Ion transport</keyword>
<protein>
    <recommendedName>
        <fullName evidence="11">ATP synthase subunit a</fullName>
    </recommendedName>
</protein>
<dbReference type="NCBIfam" id="TIGR01131">
    <property type="entry name" value="ATP_synt_6_or_A"/>
    <property type="match status" value="1"/>
</dbReference>
<dbReference type="GO" id="GO:0005743">
    <property type="term" value="C:mitochondrial inner membrane"/>
    <property type="evidence" value="ECO:0007669"/>
    <property type="project" value="UniProtKB-SubCell"/>
</dbReference>
<dbReference type="PRINTS" id="PR00123">
    <property type="entry name" value="ATPASEA"/>
</dbReference>
<dbReference type="InterPro" id="IPR035908">
    <property type="entry name" value="F0_ATP_A_sf"/>
</dbReference>
<keyword evidence="3" id="KW-0813">Transport</keyword>
<dbReference type="CDD" id="cd00310">
    <property type="entry name" value="ATP-synt_Fo_a_6"/>
    <property type="match status" value="1"/>
</dbReference>
<keyword evidence="6" id="KW-0375">Hydrogen ion transport</keyword>
<evidence type="ECO:0000256" key="5">
    <source>
        <dbReference type="ARBA" id="ARBA00022692"/>
    </source>
</evidence>
<evidence type="ECO:0000256" key="9">
    <source>
        <dbReference type="ARBA" id="ARBA00023136"/>
    </source>
</evidence>
<proteinExistence type="inferred from homology"/>
<feature type="transmembrane region" description="Helical" evidence="12">
    <location>
        <begin position="99"/>
        <end position="119"/>
    </location>
</feature>
<dbReference type="InterPro" id="IPR045083">
    <property type="entry name" value="ATP_synth_F0_asu_bact/mt"/>
</dbReference>
<evidence type="ECO:0000256" key="6">
    <source>
        <dbReference type="ARBA" id="ARBA00022781"/>
    </source>
</evidence>
<keyword evidence="7 12" id="KW-1133">Transmembrane helix</keyword>
<evidence type="ECO:0000256" key="2">
    <source>
        <dbReference type="ARBA" id="ARBA00006810"/>
    </source>
</evidence>
<dbReference type="GO" id="GO:0046933">
    <property type="term" value="F:proton-transporting ATP synthase activity, rotational mechanism"/>
    <property type="evidence" value="ECO:0007669"/>
    <property type="project" value="TreeGrafter"/>
</dbReference>
<comment type="subcellular location">
    <subcellularLocation>
        <location evidence="1">Membrane</location>
        <topology evidence="1">Multi-pass membrane protein</topology>
    </subcellularLocation>
    <subcellularLocation>
        <location evidence="11">Mitochondrion inner membrane</location>
        <topology evidence="11">Multi-pass membrane protein</topology>
    </subcellularLocation>
</comment>
<evidence type="ECO:0000256" key="12">
    <source>
        <dbReference type="SAM" id="Phobius"/>
    </source>
</evidence>
<keyword evidence="10" id="KW-0066">ATP synthesis</keyword>
<dbReference type="PANTHER" id="PTHR11410:SF0">
    <property type="entry name" value="ATP SYNTHASE SUBUNIT A"/>
    <property type="match status" value="1"/>
</dbReference>
<keyword evidence="4" id="KW-0138">CF(0)</keyword>
<accession>A0AAU6PBR4</accession>
<evidence type="ECO:0000256" key="11">
    <source>
        <dbReference type="RuleBase" id="RU004450"/>
    </source>
</evidence>
<dbReference type="Gene3D" id="1.20.120.220">
    <property type="entry name" value="ATP synthase, F0 complex, subunit A"/>
    <property type="match status" value="1"/>
</dbReference>
<dbReference type="PROSITE" id="PS00449">
    <property type="entry name" value="ATPASE_A"/>
    <property type="match status" value="1"/>
</dbReference>
<comment type="similarity">
    <text evidence="2">Belongs to the ATPase A chain family.</text>
</comment>
<dbReference type="PANTHER" id="PTHR11410">
    <property type="entry name" value="ATP SYNTHASE SUBUNIT A"/>
    <property type="match status" value="1"/>
</dbReference>
<sequence length="220" mass="25495">MMNNMFSMFDPSTNFFSLNWLSLMLPLIFLPKIYFLSGSRILLLMVFINDFIIKELKNKLKPNLFINMILFVFLFIFILFSNLLSLFPFIFTPTSHMCLNLFLSFPFWVSLFLGGWISVSEKMFAHLVPMNTPLLLCPFMVVIETISSLIRPFTLAIRLTANMIAGHILVFLLSSLLNNKLYIFVISGMILNLLLMLEISVSMIQGYVFITLMSMYLNEM</sequence>
<evidence type="ECO:0000256" key="3">
    <source>
        <dbReference type="ARBA" id="ARBA00022448"/>
    </source>
</evidence>
<evidence type="ECO:0000256" key="8">
    <source>
        <dbReference type="ARBA" id="ARBA00023065"/>
    </source>
</evidence>
<dbReference type="InterPro" id="IPR023011">
    <property type="entry name" value="ATP_synth_F0_asu_AS"/>
</dbReference>
<evidence type="ECO:0000256" key="4">
    <source>
        <dbReference type="ARBA" id="ARBA00022547"/>
    </source>
</evidence>
<dbReference type="Pfam" id="PF00119">
    <property type="entry name" value="ATP-synt_A"/>
    <property type="match status" value="1"/>
</dbReference>
<keyword evidence="9 12" id="KW-0472">Membrane</keyword>
<keyword evidence="5 12" id="KW-0812">Transmembrane</keyword>
<evidence type="ECO:0000256" key="7">
    <source>
        <dbReference type="ARBA" id="ARBA00022989"/>
    </source>
</evidence>
<dbReference type="GO" id="GO:0045259">
    <property type="term" value="C:proton-transporting ATP synthase complex"/>
    <property type="evidence" value="ECO:0007669"/>
    <property type="project" value="UniProtKB-KW"/>
</dbReference>
<feature type="transmembrane region" description="Helical" evidence="12">
    <location>
        <begin position="20"/>
        <end position="43"/>
    </location>
</feature>
<dbReference type="InterPro" id="IPR000568">
    <property type="entry name" value="ATP_synth_F0_asu"/>
</dbReference>
<reference evidence="13" key="1">
    <citation type="submission" date="2023-11" db="EMBL/GenBank/DDBJ databases">
        <authorList>
            <person name="Zhao W."/>
        </authorList>
    </citation>
    <scope>NUCLEOTIDE SEQUENCE</scope>
</reference>
<geneLocation type="mitochondrion" evidence="13"/>
<dbReference type="SUPFAM" id="SSF81336">
    <property type="entry name" value="F1F0 ATP synthase subunit A"/>
    <property type="match status" value="1"/>
</dbReference>
<gene>
    <name evidence="13" type="primary">ATP6</name>
</gene>
<dbReference type="EMBL" id="OR858650">
    <property type="protein sequence ID" value="WXG26338.1"/>
    <property type="molecule type" value="Genomic_DNA"/>
</dbReference>
<feature type="transmembrane region" description="Helical" evidence="12">
    <location>
        <begin position="64"/>
        <end position="87"/>
    </location>
</feature>